<keyword evidence="3" id="KW-1185">Reference proteome</keyword>
<evidence type="ECO:0000256" key="1">
    <source>
        <dbReference type="SAM" id="MobiDB-lite"/>
    </source>
</evidence>
<accession>A0ABW2L965</accession>
<evidence type="ECO:0000313" key="2">
    <source>
        <dbReference type="EMBL" id="MFC7338105.1"/>
    </source>
</evidence>
<sequence>MRILITEEALETGAGHWPSYIGDLAGKFREMGDTVDVLAHRDASPETLSRVGGTPWYSRNCWRDSRSQGKVGGLLHNWYFYRETLKFLKHHPPYDRVLALTMRMQHLLAFAALVRSRLIPSSTRFVLLFVQGFGQYVGPGQATIFPENFSSKLARAAFRAMAPAVRSGRVILAGETAGMCDELQRFTGLPATLFPHPVEEEKLKSEIGREPETKNKEQGTRNQEPGTKNQEPLLTITCPGYARHEKGSDLLHDAILEVIDQPWAKRLRFVMQWPEPFDLPDGSSMSPDERLVNHPRVEFLNQSLDPLAYAALLERSDLVILPYRSESYHQRLSRVAIEAAGKGIPLIYSVHTWTQEVVDLVGGGVPICDESVESVVKALRDALDCYPSLKLAAVNGAAEVAVFHKAESFRTHFT</sequence>
<comment type="caution">
    <text evidence="2">The sequence shown here is derived from an EMBL/GenBank/DDBJ whole genome shotgun (WGS) entry which is preliminary data.</text>
</comment>
<feature type="region of interest" description="Disordered" evidence="1">
    <location>
        <begin position="200"/>
        <end position="233"/>
    </location>
</feature>
<name>A0ABW2L965_9BACT</name>
<dbReference type="RefSeq" id="WP_379713053.1">
    <property type="nucleotide sequence ID" value="NZ_JBHTBS010000006.1"/>
</dbReference>
<dbReference type="Proteomes" id="UP001596472">
    <property type="component" value="Unassembled WGS sequence"/>
</dbReference>
<dbReference type="SUPFAM" id="SSF53756">
    <property type="entry name" value="UDP-Glycosyltransferase/glycogen phosphorylase"/>
    <property type="match status" value="1"/>
</dbReference>
<feature type="compositionally biased region" description="Polar residues" evidence="1">
    <location>
        <begin position="220"/>
        <end position="232"/>
    </location>
</feature>
<evidence type="ECO:0008006" key="4">
    <source>
        <dbReference type="Google" id="ProtNLM"/>
    </source>
</evidence>
<dbReference type="EMBL" id="JBHTBS010000006">
    <property type="protein sequence ID" value="MFC7338105.1"/>
    <property type="molecule type" value="Genomic_DNA"/>
</dbReference>
<gene>
    <name evidence="2" type="ORF">ACFQY0_13005</name>
</gene>
<evidence type="ECO:0000313" key="3">
    <source>
        <dbReference type="Proteomes" id="UP001596472"/>
    </source>
</evidence>
<organism evidence="2 3">
    <name type="scientific">Haloferula chungangensis</name>
    <dbReference type="NCBI Taxonomy" id="1048331"/>
    <lineage>
        <taxon>Bacteria</taxon>
        <taxon>Pseudomonadati</taxon>
        <taxon>Verrucomicrobiota</taxon>
        <taxon>Verrucomicrobiia</taxon>
        <taxon>Verrucomicrobiales</taxon>
        <taxon>Verrucomicrobiaceae</taxon>
        <taxon>Haloferula</taxon>
    </lineage>
</organism>
<protein>
    <recommendedName>
        <fullName evidence="4">Glycosyltransferase</fullName>
    </recommendedName>
</protein>
<reference evidence="3" key="1">
    <citation type="journal article" date="2019" name="Int. J. Syst. Evol. Microbiol.">
        <title>The Global Catalogue of Microorganisms (GCM) 10K type strain sequencing project: providing services to taxonomists for standard genome sequencing and annotation.</title>
        <authorList>
            <consortium name="The Broad Institute Genomics Platform"/>
            <consortium name="The Broad Institute Genome Sequencing Center for Infectious Disease"/>
            <person name="Wu L."/>
            <person name="Ma J."/>
        </authorList>
    </citation>
    <scope>NUCLEOTIDE SEQUENCE [LARGE SCALE GENOMIC DNA]</scope>
    <source>
        <strain evidence="3">CGMCC 4.1467</strain>
    </source>
</reference>
<feature type="compositionally biased region" description="Basic and acidic residues" evidence="1">
    <location>
        <begin position="200"/>
        <end position="219"/>
    </location>
</feature>
<proteinExistence type="predicted"/>
<dbReference type="Gene3D" id="3.40.50.2000">
    <property type="entry name" value="Glycogen Phosphorylase B"/>
    <property type="match status" value="1"/>
</dbReference>